<dbReference type="GO" id="GO:0033765">
    <property type="term" value="F:steroid dehydrogenase activity, acting on the CH-CH group of donors"/>
    <property type="evidence" value="ECO:0007669"/>
    <property type="project" value="UniProtKB-ARBA"/>
</dbReference>
<keyword evidence="3" id="KW-0274">FAD</keyword>
<dbReference type="InterPro" id="IPR036188">
    <property type="entry name" value="FAD/NAD-bd_sf"/>
</dbReference>
<dbReference type="Gene3D" id="3.90.700.10">
    <property type="entry name" value="Succinate dehydrogenase/fumarate reductase flavoprotein, catalytic domain"/>
    <property type="match status" value="1"/>
</dbReference>
<dbReference type="PANTHER" id="PTHR43400:SF10">
    <property type="entry name" value="3-OXOSTEROID 1-DEHYDROGENASE"/>
    <property type="match status" value="1"/>
</dbReference>
<accession>A0A921FAX8</accession>
<dbReference type="GO" id="GO:0008202">
    <property type="term" value="P:steroid metabolic process"/>
    <property type="evidence" value="ECO:0007669"/>
    <property type="project" value="UniProtKB-ARBA"/>
</dbReference>
<organism evidence="6 7">
    <name type="scientific">Ligilactobacillus acidipiscis</name>
    <dbReference type="NCBI Taxonomy" id="89059"/>
    <lineage>
        <taxon>Bacteria</taxon>
        <taxon>Bacillati</taxon>
        <taxon>Bacillota</taxon>
        <taxon>Bacilli</taxon>
        <taxon>Lactobacillales</taxon>
        <taxon>Lactobacillaceae</taxon>
        <taxon>Ligilactobacillus</taxon>
    </lineage>
</organism>
<evidence type="ECO:0000313" key="6">
    <source>
        <dbReference type="EMBL" id="HJE98269.1"/>
    </source>
</evidence>
<dbReference type="EMBL" id="DYXG01000119">
    <property type="protein sequence ID" value="HJE98269.1"/>
    <property type="molecule type" value="Genomic_DNA"/>
</dbReference>
<reference evidence="6" key="2">
    <citation type="submission" date="2021-09" db="EMBL/GenBank/DDBJ databases">
        <authorList>
            <person name="Gilroy R."/>
        </authorList>
    </citation>
    <scope>NUCLEOTIDE SEQUENCE</scope>
    <source>
        <strain evidence="6">CHK174-6876</strain>
    </source>
</reference>
<evidence type="ECO:0000256" key="3">
    <source>
        <dbReference type="ARBA" id="ARBA00022827"/>
    </source>
</evidence>
<evidence type="ECO:0000259" key="5">
    <source>
        <dbReference type="Pfam" id="PF00890"/>
    </source>
</evidence>
<dbReference type="InterPro" id="IPR003953">
    <property type="entry name" value="FAD-dep_OxRdtase_2_FAD-bd"/>
</dbReference>
<dbReference type="Gene3D" id="3.50.50.60">
    <property type="entry name" value="FAD/NAD(P)-binding domain"/>
    <property type="match status" value="1"/>
</dbReference>
<evidence type="ECO:0000256" key="2">
    <source>
        <dbReference type="ARBA" id="ARBA00022630"/>
    </source>
</evidence>
<reference evidence="6" key="1">
    <citation type="journal article" date="2021" name="PeerJ">
        <title>Extensive microbial diversity within the chicken gut microbiome revealed by metagenomics and culture.</title>
        <authorList>
            <person name="Gilroy R."/>
            <person name="Ravi A."/>
            <person name="Getino M."/>
            <person name="Pursley I."/>
            <person name="Horton D.L."/>
            <person name="Alikhan N.F."/>
            <person name="Baker D."/>
            <person name="Gharbi K."/>
            <person name="Hall N."/>
            <person name="Watson M."/>
            <person name="Adriaenssens E.M."/>
            <person name="Foster-Nyarko E."/>
            <person name="Jarju S."/>
            <person name="Secka A."/>
            <person name="Antonio M."/>
            <person name="Oren A."/>
            <person name="Chaudhuri R.R."/>
            <person name="La Ragione R."/>
            <person name="Hildebrand F."/>
            <person name="Pallen M.J."/>
        </authorList>
    </citation>
    <scope>NUCLEOTIDE SEQUENCE</scope>
    <source>
        <strain evidence="6">CHK174-6876</strain>
    </source>
</reference>
<dbReference type="SUPFAM" id="SSF51905">
    <property type="entry name" value="FAD/NAD(P)-binding domain"/>
    <property type="match status" value="1"/>
</dbReference>
<comment type="cofactor">
    <cofactor evidence="1">
        <name>FAD</name>
        <dbReference type="ChEBI" id="CHEBI:57692"/>
    </cofactor>
</comment>
<comment type="caution">
    <text evidence="6">The sequence shown here is derived from an EMBL/GenBank/DDBJ whole genome shotgun (WGS) entry which is preliminary data.</text>
</comment>
<gene>
    <name evidence="6" type="ORF">K8V00_11690</name>
</gene>
<keyword evidence="2" id="KW-0285">Flavoprotein</keyword>
<dbReference type="PANTHER" id="PTHR43400">
    <property type="entry name" value="FUMARATE REDUCTASE"/>
    <property type="match status" value="1"/>
</dbReference>
<dbReference type="InterPro" id="IPR050315">
    <property type="entry name" value="FAD-oxidoreductase_2"/>
</dbReference>
<dbReference type="Proteomes" id="UP000707535">
    <property type="component" value="Unassembled WGS sequence"/>
</dbReference>
<sequence length="501" mass="54756">MLDQADVVVIGAGASGIGAALTLAQAGKKVALLEKGNKPGGAGMFGAQGLFAVESKAQQESSEVSDRNYKLQDAYKELIDYTHYRSNLALTRKVLQESASTIAWLADNGLKTELVDNTQEVHQGHPRVYHQYIDKFAGFQRLLEQFSANGGEILTETAAVDLQTNGGQITGVQVEHADQRHLIETKAVIVADGGYVGNKKLVEENLQIDAANLYSMGERKATGDGISMLAKLGADTSSLGVFENHAASAVSPTDPKWHNDTIFTLTNLPFLWVNGEGKRFVNEDICYDFALWGNITYTQGGFYYFLLNQEQVDFLQENKLAWTHSFERTFTSLSHEPVTHEVGPFPTIADDLNDAIKNNLAWKADSIEKLANKLDLSLGNLQATVTRYNQLINENNDLDFNKDPKFLAFPLEKGPYYAIKAQSTTLGTIGGISVNDDLEVMGKDKKPIQGAFAVGNNAAGMYDTSYPTLEGVSCAFAWNSGRLAGKAAVKLLEQGCEKYYH</sequence>
<protein>
    <submittedName>
        <fullName evidence="6">FAD-dependent oxidoreductase</fullName>
    </submittedName>
</protein>
<evidence type="ECO:0000313" key="7">
    <source>
        <dbReference type="Proteomes" id="UP000707535"/>
    </source>
</evidence>
<dbReference type="Pfam" id="PF00890">
    <property type="entry name" value="FAD_binding_2"/>
    <property type="match status" value="1"/>
</dbReference>
<proteinExistence type="predicted"/>
<dbReference type="InterPro" id="IPR027477">
    <property type="entry name" value="Succ_DH/fumarate_Rdtase_cat_sf"/>
</dbReference>
<dbReference type="SUPFAM" id="SSF56425">
    <property type="entry name" value="Succinate dehydrogenase/fumarate reductase flavoprotein, catalytic domain"/>
    <property type="match status" value="1"/>
</dbReference>
<keyword evidence="4" id="KW-0560">Oxidoreductase</keyword>
<name>A0A921FAX8_9LACO</name>
<dbReference type="AlphaFoldDB" id="A0A921FAX8"/>
<evidence type="ECO:0000256" key="4">
    <source>
        <dbReference type="ARBA" id="ARBA00023002"/>
    </source>
</evidence>
<feature type="domain" description="FAD-dependent oxidoreductase 2 FAD-binding" evidence="5">
    <location>
        <begin position="6"/>
        <end position="467"/>
    </location>
</feature>
<dbReference type="PRINTS" id="PR00411">
    <property type="entry name" value="PNDRDTASEI"/>
</dbReference>
<evidence type="ECO:0000256" key="1">
    <source>
        <dbReference type="ARBA" id="ARBA00001974"/>
    </source>
</evidence>